<comment type="caution">
    <text evidence="1">The sequence shown here is derived from an EMBL/GenBank/DDBJ whole genome shotgun (WGS) entry which is preliminary data.</text>
</comment>
<name>A0A565CUV4_9BRAS</name>
<reference evidence="1" key="1">
    <citation type="submission" date="2019-07" db="EMBL/GenBank/DDBJ databases">
        <authorList>
            <person name="Dittberner H."/>
        </authorList>
    </citation>
    <scope>NUCLEOTIDE SEQUENCE [LARGE SCALE GENOMIC DNA]</scope>
</reference>
<evidence type="ECO:0000313" key="2">
    <source>
        <dbReference type="Proteomes" id="UP000489600"/>
    </source>
</evidence>
<evidence type="ECO:0000313" key="1">
    <source>
        <dbReference type="EMBL" id="VVB17543.1"/>
    </source>
</evidence>
<dbReference type="EMBL" id="CABITT030000008">
    <property type="protein sequence ID" value="VVB17543.1"/>
    <property type="molecule type" value="Genomic_DNA"/>
</dbReference>
<dbReference type="Proteomes" id="UP000489600">
    <property type="component" value="Unassembled WGS sequence"/>
</dbReference>
<proteinExistence type="predicted"/>
<protein>
    <submittedName>
        <fullName evidence="1">Uncharacterized protein</fullName>
    </submittedName>
</protein>
<gene>
    <name evidence="1" type="ORF">ANE_LOCUS27987</name>
</gene>
<sequence>MRFNRIDLEVLIEAFQSTYIRELFLSRPLTEISNLSGKLHTKSRFHPNLMAFFGKMIDANNERKHPAPLQLPPPSIDKELVMKKFEKTLVGRVLNLQAQEHRVKALIAFLPSMWKCEGRA</sequence>
<dbReference type="AlphaFoldDB" id="A0A565CUV4"/>
<keyword evidence="2" id="KW-1185">Reference proteome</keyword>
<accession>A0A565CUV4</accession>
<organism evidence="1 2">
    <name type="scientific">Arabis nemorensis</name>
    <dbReference type="NCBI Taxonomy" id="586526"/>
    <lineage>
        <taxon>Eukaryota</taxon>
        <taxon>Viridiplantae</taxon>
        <taxon>Streptophyta</taxon>
        <taxon>Embryophyta</taxon>
        <taxon>Tracheophyta</taxon>
        <taxon>Spermatophyta</taxon>
        <taxon>Magnoliopsida</taxon>
        <taxon>eudicotyledons</taxon>
        <taxon>Gunneridae</taxon>
        <taxon>Pentapetalae</taxon>
        <taxon>rosids</taxon>
        <taxon>malvids</taxon>
        <taxon>Brassicales</taxon>
        <taxon>Brassicaceae</taxon>
        <taxon>Arabideae</taxon>
        <taxon>Arabis</taxon>
    </lineage>
</organism>